<dbReference type="EMBL" id="JAHBMH010000073">
    <property type="protein sequence ID" value="KAK1932954.1"/>
    <property type="molecule type" value="Genomic_DNA"/>
</dbReference>
<reference evidence="3" key="1">
    <citation type="journal article" date="2014" name="Nucleic Acids Res.">
        <title>The evolutionary dynamics of variant antigen genes in Babesia reveal a history of genomic innovation underlying host-parasite interaction.</title>
        <authorList>
            <person name="Jackson A.P."/>
            <person name="Otto T.D."/>
            <person name="Darby A."/>
            <person name="Ramaprasad A."/>
            <person name="Xia D."/>
            <person name="Echaide I.E."/>
            <person name="Farber M."/>
            <person name="Gahlot S."/>
            <person name="Gamble J."/>
            <person name="Gupta D."/>
            <person name="Gupta Y."/>
            <person name="Jackson L."/>
            <person name="Malandrin L."/>
            <person name="Malas T.B."/>
            <person name="Moussa E."/>
            <person name="Nair M."/>
            <person name="Reid A.J."/>
            <person name="Sanders M."/>
            <person name="Sharma J."/>
            <person name="Tracey A."/>
            <person name="Quail M.A."/>
            <person name="Weir W."/>
            <person name="Wastling J.M."/>
            <person name="Hall N."/>
            <person name="Willadsen P."/>
            <person name="Lingelbach K."/>
            <person name="Shiels B."/>
            <person name="Tait A."/>
            <person name="Berriman M."/>
            <person name="Allred D.R."/>
            <person name="Pain A."/>
        </authorList>
    </citation>
    <scope>NUCLEOTIDE SEQUENCE</scope>
    <source>
        <strain evidence="3">1802A</strain>
    </source>
</reference>
<sequence length="1122" mass="127374">MSTLNVNDGFDGAVDNLLLSVDLENRGCQLVSPSRSLGSETDHKNVMTQLKSLLETSAVDTLDTTAGKKLPGEDVSSVIPPEFLELPLAGCKGALDHRQTRVSHLKQAKGNSPISSSMSVASDKSCVSPNRHDHASVLKHAEAVIEYQRERINSLEAAITKFNAAISKTNSLYKQEIQRYGDENLELRQKLQTLATEFEVLSKRYDLDLSDSEAMKRKLNLFNHDLAQRDTEIAQLNDRLHKLPVENEQLKEKIILMASEIERLNREIRGLNLLDVKVGAKAAPAEIALATKACAAQHDKLKASSKCIAQLEYDVQSYKRLTESQSMEIKRLNYKLEKLRSTNLPNQYMASAQKQMLQIRSLFTHLAKQVNEKRPEQPENTVDEDLKSRSLYAACNLKVSAEFREMYDKLLQVVDQNISRNTHTDGMFSTTINYSCKSINEELQIRVDESVLTFFRVDDDRLSEVIKIPLNSLLGVKRSAETNEFHIYTNDSADHVIRADTRDRFNRLNYALQYAGFITEDVRFSIFSKVDYNWIPANFSWPAFNAVVNAAESSFKSGAPDNLNDVRRVMSEVYVITEPTERMITIDTVTNSLIVLGPQMSSTPFVVPCDTAFAVRLCDPTHEQCSGFEAVEPPVTTLINGGPTGSYFMPSKHTFAFVLPSNRILFVNGVDSENEKRLLKIVSKGQYRISALIFEEPAEAIERIESYKSAPSLSPEAVAPPPMINQRESLEHMPTDPGSHKVYELVDNVLILYMNDEEPVRVLNTEGCFRVNEDKREVAISSGGNETYVLNFSSQDTLSNFVRDLEAHGFTVNVEVENHKQVCIVTAGCLQLFKDIRDEPIITFNNHDTNVSIKEDQREIQISQFKGKMVKMTLDCTSPAEFRRWKFALSFAGFIKSPMKTKPGHSLNKFIFPIKIFDEHQSNERRAFQVESNRICMYVNPTIQTPFLIFDKSNISLELYDVERRLRVYINRNLKMEERFDFVLAMLTDYESLKASLKTHQYATENSKKSKGPKYHFILSKPGMIAIHRTKYDAEPQLVLDRKCYTADVSDMRVHFMPKSGMDNSIVINFKKEFNFKRWIMALKVAGFLPLTNDRVPILYLPTIGYGHICPEIPTLLKGHLK</sequence>
<organism evidence="3 4">
    <name type="scientific">Babesia divergens</name>
    <dbReference type="NCBI Taxonomy" id="32595"/>
    <lineage>
        <taxon>Eukaryota</taxon>
        <taxon>Sar</taxon>
        <taxon>Alveolata</taxon>
        <taxon>Apicomplexa</taxon>
        <taxon>Aconoidasida</taxon>
        <taxon>Piroplasmida</taxon>
        <taxon>Babesiidae</taxon>
        <taxon>Babesia</taxon>
    </lineage>
</organism>
<reference evidence="3" key="2">
    <citation type="submission" date="2021-05" db="EMBL/GenBank/DDBJ databases">
        <authorList>
            <person name="Pain A."/>
        </authorList>
    </citation>
    <scope>NUCLEOTIDE SEQUENCE</scope>
    <source>
        <strain evidence="3">1802A</strain>
    </source>
</reference>
<dbReference type="AlphaFoldDB" id="A0AAD9G726"/>
<evidence type="ECO:0000256" key="1">
    <source>
        <dbReference type="SAM" id="Coils"/>
    </source>
</evidence>
<evidence type="ECO:0000256" key="2">
    <source>
        <dbReference type="SAM" id="MobiDB-lite"/>
    </source>
</evidence>
<evidence type="ECO:0000313" key="4">
    <source>
        <dbReference type="Proteomes" id="UP001195914"/>
    </source>
</evidence>
<feature type="coiled-coil region" evidence="1">
    <location>
        <begin position="233"/>
        <end position="267"/>
    </location>
</feature>
<comment type="caution">
    <text evidence="3">The sequence shown here is derived from an EMBL/GenBank/DDBJ whole genome shotgun (WGS) entry which is preliminary data.</text>
</comment>
<feature type="coiled-coil region" evidence="1">
    <location>
        <begin position="138"/>
        <end position="204"/>
    </location>
</feature>
<feature type="compositionally biased region" description="Polar residues" evidence="2">
    <location>
        <begin position="109"/>
        <end position="128"/>
    </location>
</feature>
<gene>
    <name evidence="3" type="ORF">X943_001570</name>
</gene>
<dbReference type="Proteomes" id="UP001195914">
    <property type="component" value="Unassembled WGS sequence"/>
</dbReference>
<proteinExistence type="predicted"/>
<accession>A0AAD9G726</accession>
<protein>
    <submittedName>
        <fullName evidence="3">Uncharacterized protein</fullName>
    </submittedName>
</protein>
<name>A0AAD9G726_BABDI</name>
<keyword evidence="4" id="KW-1185">Reference proteome</keyword>
<evidence type="ECO:0000313" key="3">
    <source>
        <dbReference type="EMBL" id="KAK1932954.1"/>
    </source>
</evidence>
<feature type="region of interest" description="Disordered" evidence="2">
    <location>
        <begin position="106"/>
        <end position="131"/>
    </location>
</feature>
<keyword evidence="1" id="KW-0175">Coiled coil</keyword>